<keyword evidence="3" id="KW-1185">Reference proteome</keyword>
<dbReference type="Proteomes" id="UP000036987">
    <property type="component" value="Unassembled WGS sequence"/>
</dbReference>
<evidence type="ECO:0000313" key="3">
    <source>
        <dbReference type="Proteomes" id="UP000036987"/>
    </source>
</evidence>
<sequence>MLSESLRRDLLCFDCDEDYEPVSPPHDEGDFFELSMFFDGKDNEGNLLVNDEEKGGNPVRINSSSHQSKISKDSCDDYSWLREADHGGYNPKKKVKEAKTKPPKSNGVDNGCSRLSGTFDLKKRQNLTQCFAFTSSMKSDKPGMAKKVQQKPLIGPVENNMKSLDDNSFQIKIEVTKKRLQERYLEADNAKKQRTNKIIKLEDLPKQGFNHQRSQPKKGNTAKAHGRLWPNGR</sequence>
<gene>
    <name evidence="2" type="ORF">ZOSMA_227G00030</name>
</gene>
<protein>
    <submittedName>
        <fullName evidence="2">Uncharacterized protein</fullName>
    </submittedName>
</protein>
<evidence type="ECO:0000256" key="1">
    <source>
        <dbReference type="SAM" id="MobiDB-lite"/>
    </source>
</evidence>
<evidence type="ECO:0000313" key="2">
    <source>
        <dbReference type="EMBL" id="KMZ68897.1"/>
    </source>
</evidence>
<dbReference type="OrthoDB" id="44867at2759"/>
<dbReference type="PANTHER" id="PTHR46554">
    <property type="entry name" value="MEDIATOR OF RNA POLYMERASE II TRANSCRIPTION SUBUNIT 26A-RELATED"/>
    <property type="match status" value="1"/>
</dbReference>
<proteinExistence type="predicted"/>
<organism evidence="2 3">
    <name type="scientific">Zostera marina</name>
    <name type="common">Eelgrass</name>
    <dbReference type="NCBI Taxonomy" id="29655"/>
    <lineage>
        <taxon>Eukaryota</taxon>
        <taxon>Viridiplantae</taxon>
        <taxon>Streptophyta</taxon>
        <taxon>Embryophyta</taxon>
        <taxon>Tracheophyta</taxon>
        <taxon>Spermatophyta</taxon>
        <taxon>Magnoliopsida</taxon>
        <taxon>Liliopsida</taxon>
        <taxon>Zosteraceae</taxon>
        <taxon>Zostera</taxon>
    </lineage>
</organism>
<dbReference type="EMBL" id="LFYR01000806">
    <property type="protein sequence ID" value="KMZ68897.1"/>
    <property type="molecule type" value="Genomic_DNA"/>
</dbReference>
<feature type="region of interest" description="Disordered" evidence="1">
    <location>
        <begin position="194"/>
        <end position="233"/>
    </location>
</feature>
<feature type="region of interest" description="Disordered" evidence="1">
    <location>
        <begin position="89"/>
        <end position="110"/>
    </location>
</feature>
<reference evidence="3" key="1">
    <citation type="journal article" date="2016" name="Nature">
        <title>The genome of the seagrass Zostera marina reveals angiosperm adaptation to the sea.</title>
        <authorList>
            <person name="Olsen J.L."/>
            <person name="Rouze P."/>
            <person name="Verhelst B."/>
            <person name="Lin Y.-C."/>
            <person name="Bayer T."/>
            <person name="Collen J."/>
            <person name="Dattolo E."/>
            <person name="De Paoli E."/>
            <person name="Dittami S."/>
            <person name="Maumus F."/>
            <person name="Michel G."/>
            <person name="Kersting A."/>
            <person name="Lauritano C."/>
            <person name="Lohaus R."/>
            <person name="Toepel M."/>
            <person name="Tonon T."/>
            <person name="Vanneste K."/>
            <person name="Amirebrahimi M."/>
            <person name="Brakel J."/>
            <person name="Bostroem C."/>
            <person name="Chovatia M."/>
            <person name="Grimwood J."/>
            <person name="Jenkins J.W."/>
            <person name="Jueterbock A."/>
            <person name="Mraz A."/>
            <person name="Stam W.T."/>
            <person name="Tice H."/>
            <person name="Bornberg-Bauer E."/>
            <person name="Green P.J."/>
            <person name="Pearson G.A."/>
            <person name="Procaccini G."/>
            <person name="Duarte C.M."/>
            <person name="Schmutz J."/>
            <person name="Reusch T.B.H."/>
            <person name="Van de Peer Y."/>
        </authorList>
    </citation>
    <scope>NUCLEOTIDE SEQUENCE [LARGE SCALE GENOMIC DNA]</scope>
    <source>
        <strain evidence="3">cv. Finnish</strain>
    </source>
</reference>
<comment type="caution">
    <text evidence="2">The sequence shown here is derived from an EMBL/GenBank/DDBJ whole genome shotgun (WGS) entry which is preliminary data.</text>
</comment>
<accession>A0A0K9PKX0</accession>
<name>A0A0K9PKX0_ZOSMR</name>
<dbReference type="AlphaFoldDB" id="A0A0K9PKX0"/>
<dbReference type="PANTHER" id="PTHR46554:SF2">
    <property type="entry name" value="TFIIS N-TERMINAL DOMAIN-CONTAINING PROTEIN"/>
    <property type="match status" value="1"/>
</dbReference>
<feature type="region of interest" description="Disordered" evidence="1">
    <location>
        <begin position="45"/>
        <end position="72"/>
    </location>
</feature>